<dbReference type="EMBL" id="CAJVPP010001304">
    <property type="protein sequence ID" value="CAG8547484.1"/>
    <property type="molecule type" value="Genomic_DNA"/>
</dbReference>
<comment type="caution">
    <text evidence="1">The sequence shown here is derived from an EMBL/GenBank/DDBJ whole genome shotgun (WGS) entry which is preliminary data.</text>
</comment>
<keyword evidence="2" id="KW-1185">Reference proteome</keyword>
<proteinExistence type="predicted"/>
<gene>
    <name evidence="1" type="ORF">FMOSSE_LOCUS6294</name>
</gene>
<evidence type="ECO:0000313" key="2">
    <source>
        <dbReference type="Proteomes" id="UP000789375"/>
    </source>
</evidence>
<evidence type="ECO:0000313" key="1">
    <source>
        <dbReference type="EMBL" id="CAG8547484.1"/>
    </source>
</evidence>
<accession>A0A9N9B1K6</accession>
<dbReference type="Proteomes" id="UP000789375">
    <property type="component" value="Unassembled WGS sequence"/>
</dbReference>
<reference evidence="1" key="1">
    <citation type="submission" date="2021-06" db="EMBL/GenBank/DDBJ databases">
        <authorList>
            <person name="Kallberg Y."/>
            <person name="Tangrot J."/>
            <person name="Rosling A."/>
        </authorList>
    </citation>
    <scope>NUCLEOTIDE SEQUENCE</scope>
    <source>
        <strain evidence="1">87-6 pot B 2015</strain>
    </source>
</reference>
<name>A0A9N9B1K6_FUNMO</name>
<organism evidence="1 2">
    <name type="scientific">Funneliformis mosseae</name>
    <name type="common">Endomycorrhizal fungus</name>
    <name type="synonym">Glomus mosseae</name>
    <dbReference type="NCBI Taxonomy" id="27381"/>
    <lineage>
        <taxon>Eukaryota</taxon>
        <taxon>Fungi</taxon>
        <taxon>Fungi incertae sedis</taxon>
        <taxon>Mucoromycota</taxon>
        <taxon>Glomeromycotina</taxon>
        <taxon>Glomeromycetes</taxon>
        <taxon>Glomerales</taxon>
        <taxon>Glomeraceae</taxon>
        <taxon>Funneliformis</taxon>
    </lineage>
</organism>
<protein>
    <submittedName>
        <fullName evidence="1">3271_t:CDS:1</fullName>
    </submittedName>
</protein>
<dbReference type="AlphaFoldDB" id="A0A9N9B1K6"/>
<sequence>MHTTVKSDDERVQHVKCAEKRPSLILSKREHENACKTVILTGPETLSAREFVARLNISVQAKYSQEGISRDEISS</sequence>